<evidence type="ECO:0000313" key="1">
    <source>
        <dbReference type="EMBL" id="MFC3714397.1"/>
    </source>
</evidence>
<gene>
    <name evidence="1" type="ORF">ACFOMD_17650</name>
</gene>
<dbReference type="Proteomes" id="UP001595615">
    <property type="component" value="Unassembled WGS sequence"/>
</dbReference>
<accession>A0ABV7XHF0</accession>
<reference evidence="2" key="1">
    <citation type="journal article" date="2019" name="Int. J. Syst. Evol. Microbiol.">
        <title>The Global Catalogue of Microorganisms (GCM) 10K type strain sequencing project: providing services to taxonomists for standard genome sequencing and annotation.</title>
        <authorList>
            <consortium name="The Broad Institute Genomics Platform"/>
            <consortium name="The Broad Institute Genome Sequencing Center for Infectious Disease"/>
            <person name="Wu L."/>
            <person name="Ma J."/>
        </authorList>
    </citation>
    <scope>NUCLEOTIDE SEQUENCE [LARGE SCALE GENOMIC DNA]</scope>
    <source>
        <strain evidence="2">KCTC 42644</strain>
    </source>
</reference>
<dbReference type="Pfam" id="PF08811">
    <property type="entry name" value="DUF1800"/>
    <property type="match status" value="1"/>
</dbReference>
<sequence>MRTAIATNRFGLGRRLDDRIDDPRRWLLGQLESYDPRPAVIAALPGGNANAAAYLDLVVARQERRRAAESGMPAEPAPMRGGPRDAYLDQATARLGHALTAPAPFVERLVHFWANHFAVSVDRNIILGLAGNLEFEAIRPHVLGRFCDMLLAVERHPAMLMYLDQVRSVGPDSRAATRAAQPEARQRGLNENLAREILELHTLGVTGGYAQTDVQELAKGLTGWTVAGLRGAGGTPGTVLFRPVVHQPGERTLLGKRYPAAGEAQSRAMLLDLAAHPATARHVATKLARHFVADEPPAALVDRLAKAFQASGGDLPTVYRALIDAPEASAATAPKFKSPWDWTVSSLRALGVREANRRAVRTVAALGQPVWRPGSPAGWGDVTATWAGSDALMRRVEVAQQLAMRLPDIDARALSPRLFDGAVSSTTTAVLAGAESPAQATALLLAAPEFQRR</sequence>
<organism evidence="1 2">
    <name type="scientific">Sphingoaurantiacus capsulatus</name>
    <dbReference type="NCBI Taxonomy" id="1771310"/>
    <lineage>
        <taxon>Bacteria</taxon>
        <taxon>Pseudomonadati</taxon>
        <taxon>Pseudomonadota</taxon>
        <taxon>Alphaproteobacteria</taxon>
        <taxon>Sphingomonadales</taxon>
        <taxon>Sphingosinicellaceae</taxon>
        <taxon>Sphingoaurantiacus</taxon>
    </lineage>
</organism>
<dbReference type="InterPro" id="IPR014917">
    <property type="entry name" value="DUF1800"/>
</dbReference>
<keyword evidence="2" id="KW-1185">Reference proteome</keyword>
<dbReference type="RefSeq" id="WP_380863911.1">
    <property type="nucleotide sequence ID" value="NZ_JBHRXV010000014.1"/>
</dbReference>
<proteinExistence type="predicted"/>
<comment type="caution">
    <text evidence="1">The sequence shown here is derived from an EMBL/GenBank/DDBJ whole genome shotgun (WGS) entry which is preliminary data.</text>
</comment>
<name>A0ABV7XHF0_9SPHN</name>
<protein>
    <submittedName>
        <fullName evidence="1">DUF1800 family protein</fullName>
    </submittedName>
</protein>
<evidence type="ECO:0000313" key="2">
    <source>
        <dbReference type="Proteomes" id="UP001595615"/>
    </source>
</evidence>
<dbReference type="EMBL" id="JBHRXV010000014">
    <property type="protein sequence ID" value="MFC3714397.1"/>
    <property type="molecule type" value="Genomic_DNA"/>
</dbReference>